<sequence>MKSIFLAILAISLTTHYAYAKDGYVHDSFSSGSLSGWQVFDNTSDKANISTENSTLCIIAQGSSQSFAFAGVEKLITPTTDLSLSVVMQGDFSNLSESNSRAYVAINNEDGSDALQVYIGRDGNDVWTSQVCTGGTCTSPKGKYINMSKARVTIIKMDGTLKISVNGTSIYSESTSIQKVGKITLGGGGRANKQAFPVYFNEFSLHVM</sequence>
<feature type="chain" id="PRO_5043353105" description="3-keto-disaccharide hydrolase domain-containing protein" evidence="1">
    <location>
        <begin position="21"/>
        <end position="208"/>
    </location>
</feature>
<organism evidence="2 3">
    <name type="scientific">Aeromonas bestiarum</name>
    <dbReference type="NCBI Taxonomy" id="105751"/>
    <lineage>
        <taxon>Bacteria</taxon>
        <taxon>Pseudomonadati</taxon>
        <taxon>Pseudomonadota</taxon>
        <taxon>Gammaproteobacteria</taxon>
        <taxon>Aeromonadales</taxon>
        <taxon>Aeromonadaceae</taxon>
        <taxon>Aeromonas</taxon>
    </lineage>
</organism>
<dbReference type="AlphaFoldDB" id="A0AAW7HWR4"/>
<protein>
    <recommendedName>
        <fullName evidence="4">3-keto-disaccharide hydrolase domain-containing protein</fullName>
    </recommendedName>
</protein>
<dbReference type="EMBL" id="JAOPLV010000003">
    <property type="protein sequence ID" value="MDM5139916.1"/>
    <property type="molecule type" value="Genomic_DNA"/>
</dbReference>
<dbReference type="Proteomes" id="UP001168216">
    <property type="component" value="Unassembled WGS sequence"/>
</dbReference>
<feature type="signal peptide" evidence="1">
    <location>
        <begin position="1"/>
        <end position="20"/>
    </location>
</feature>
<evidence type="ECO:0000313" key="3">
    <source>
        <dbReference type="Proteomes" id="UP001168216"/>
    </source>
</evidence>
<evidence type="ECO:0000256" key="1">
    <source>
        <dbReference type="SAM" id="SignalP"/>
    </source>
</evidence>
<accession>A0AAW7HWR4</accession>
<keyword evidence="1" id="KW-0732">Signal</keyword>
<evidence type="ECO:0008006" key="4">
    <source>
        <dbReference type="Google" id="ProtNLM"/>
    </source>
</evidence>
<name>A0AAW7HWR4_9GAMM</name>
<reference evidence="2" key="1">
    <citation type="submission" date="2023-08" db="EMBL/GenBank/DDBJ databases">
        <title>WGS of Aeromonas isolates.</title>
        <authorList>
            <person name="Lee H."/>
        </authorList>
    </citation>
    <scope>NUCLEOTIDE SEQUENCE</scope>
    <source>
        <strain evidence="2">SL22</strain>
    </source>
</reference>
<evidence type="ECO:0000313" key="2">
    <source>
        <dbReference type="EMBL" id="MDM5139916.1"/>
    </source>
</evidence>
<gene>
    <name evidence="2" type="ORF">OB959_08895</name>
</gene>
<dbReference type="RefSeq" id="WP_241325702.1">
    <property type="nucleotide sequence ID" value="NZ_JAOPLV010000003.1"/>
</dbReference>
<proteinExistence type="predicted"/>
<comment type="caution">
    <text evidence="2">The sequence shown here is derived from an EMBL/GenBank/DDBJ whole genome shotgun (WGS) entry which is preliminary data.</text>
</comment>